<evidence type="ECO:0000313" key="5">
    <source>
        <dbReference type="Proteomes" id="UP000051497"/>
    </source>
</evidence>
<dbReference type="Gene3D" id="3.10.20.280">
    <property type="entry name" value="RnfH-like"/>
    <property type="match status" value="1"/>
</dbReference>
<sequence>MPDNDLAVKVVFAAASDQYKIVDLTVPAGTTLLQAIESSGLLSFFPEIDLFTEDLKRRNQVGIFGELKTLDHILSEEDRVEIYRPLHKDPMQARKDRIQMVKKKKFKPLRAKDPA</sequence>
<evidence type="ECO:0000313" key="3">
    <source>
        <dbReference type="EMBL" id="KRG21864.1"/>
    </source>
</evidence>
<dbReference type="InterPro" id="IPR005346">
    <property type="entry name" value="RnfH"/>
</dbReference>
<dbReference type="HAMAP" id="MF_00460">
    <property type="entry name" value="UPF0125_RnfH"/>
    <property type="match status" value="1"/>
</dbReference>
<dbReference type="PANTHER" id="PTHR37483:SF1">
    <property type="entry name" value="UPF0125 PROTEIN RATB"/>
    <property type="match status" value="1"/>
</dbReference>
<dbReference type="InterPro" id="IPR016155">
    <property type="entry name" value="Mopterin_synth/thiamin_S_b"/>
</dbReference>
<dbReference type="Proteomes" id="UP000051497">
    <property type="component" value="Unassembled WGS sequence"/>
</dbReference>
<dbReference type="EMBL" id="LKAJ02000001">
    <property type="protein sequence ID" value="MCS5710445.1"/>
    <property type="molecule type" value="Genomic_DNA"/>
</dbReference>
<evidence type="ECO:0000256" key="2">
    <source>
        <dbReference type="HAMAP-Rule" id="MF_00460"/>
    </source>
</evidence>
<dbReference type="Pfam" id="PF03658">
    <property type="entry name" value="Ub-RnfH"/>
    <property type="match status" value="1"/>
</dbReference>
<comment type="caution">
    <text evidence="3">The sequence shown here is derived from an EMBL/GenBank/DDBJ whole genome shotgun (WGS) entry which is preliminary data.</text>
</comment>
<protein>
    <recommendedName>
        <fullName evidence="2">UPF0125 protein HT99x_003310</fullName>
    </recommendedName>
</protein>
<reference evidence="4" key="2">
    <citation type="journal article" date="2016" name="Genome Announc.">
        <title>Draft Genome Sequences of Two Novel Amoeba-Resistant Intranuclear Bacteria, 'Candidatus Berkiella cookevillensis' and 'Candidatus Berkiella aquae'.</title>
        <authorList>
            <person name="Mehari Y.T."/>
            <person name="Arivett B.A."/>
            <person name="Farone A.L."/>
            <person name="Gunderson J.H."/>
            <person name="Farone M.B."/>
        </authorList>
    </citation>
    <scope>NUCLEOTIDE SEQUENCE</scope>
    <source>
        <strain evidence="4">HT99</strain>
    </source>
</reference>
<reference evidence="4" key="3">
    <citation type="submission" date="2021-06" db="EMBL/GenBank/DDBJ databases">
        <title>Genomic Description and Analysis of Intracellular Bacteria, Candidatus Berkiella cookevillensis and Candidatus Berkiella aquae.</title>
        <authorList>
            <person name="Kidane D.T."/>
            <person name="Mehari Y.T."/>
            <person name="Rice F.C."/>
            <person name="Arivett B.A."/>
            <person name="Farone A.L."/>
            <person name="Berk S.G."/>
            <person name="Farone M.B."/>
        </authorList>
    </citation>
    <scope>NUCLEOTIDE SEQUENCE</scope>
    <source>
        <strain evidence="4">HT99</strain>
    </source>
</reference>
<dbReference type="AlphaFoldDB" id="A0A0Q9Z035"/>
<dbReference type="STRING" id="295108.HT99x_01057"/>
<dbReference type="RefSeq" id="WP_075065684.1">
    <property type="nucleotide sequence ID" value="NZ_LKAJ02000001.1"/>
</dbReference>
<dbReference type="InterPro" id="IPR037021">
    <property type="entry name" value="RnfH_sf"/>
</dbReference>
<gene>
    <name evidence="3" type="primary">pasI</name>
    <name evidence="4" type="ORF">HT99x_003310</name>
    <name evidence="3" type="ORF">HT99x_01057</name>
</gene>
<dbReference type="OrthoDB" id="9796575at2"/>
<evidence type="ECO:0000313" key="4">
    <source>
        <dbReference type="EMBL" id="MCS5710445.1"/>
    </source>
</evidence>
<dbReference type="EMBL" id="LKAJ01000003">
    <property type="protein sequence ID" value="KRG21864.1"/>
    <property type="molecule type" value="Genomic_DNA"/>
</dbReference>
<accession>A0A0Q9Z035</accession>
<organism evidence="3">
    <name type="scientific">Candidatus Berkiella aquae</name>
    <dbReference type="NCBI Taxonomy" id="295108"/>
    <lineage>
        <taxon>Bacteria</taxon>
        <taxon>Pseudomonadati</taxon>
        <taxon>Pseudomonadota</taxon>
        <taxon>Gammaproteobacteria</taxon>
        <taxon>Candidatus Berkiellales</taxon>
        <taxon>Candidatus Berkiellaceae</taxon>
        <taxon>Candidatus Berkiella</taxon>
    </lineage>
</organism>
<name>A0A0Q9Z035_9GAMM</name>
<evidence type="ECO:0000256" key="1">
    <source>
        <dbReference type="ARBA" id="ARBA00010645"/>
    </source>
</evidence>
<reference evidence="3" key="1">
    <citation type="submission" date="2015-09" db="EMBL/GenBank/DDBJ databases">
        <title>Draft Genome Sequences of Two Novel Amoeba-resistant Intranuclear Bacteria, Candidatus Berkiella cookevillensis and Candidatus Berkiella aquae.</title>
        <authorList>
            <person name="Mehari Y.T."/>
            <person name="Arivett B.A."/>
            <person name="Farone A.L."/>
            <person name="Gunderson J.H."/>
            <person name="Farone M.B."/>
        </authorList>
    </citation>
    <scope>NUCLEOTIDE SEQUENCE [LARGE SCALE GENOMIC DNA]</scope>
    <source>
        <strain evidence="3">HT99</strain>
    </source>
</reference>
<dbReference type="PANTHER" id="PTHR37483">
    <property type="entry name" value="UPF0125 PROTEIN RATB"/>
    <property type="match status" value="1"/>
</dbReference>
<proteinExistence type="inferred from homology"/>
<comment type="similarity">
    <text evidence="1 2">Belongs to the UPF0125 (RnfH) family.</text>
</comment>
<dbReference type="SUPFAM" id="SSF54285">
    <property type="entry name" value="MoaD/ThiS"/>
    <property type="match status" value="1"/>
</dbReference>
<keyword evidence="5" id="KW-1185">Reference proteome</keyword>